<sequence>MWVIAEQENGQLMNVTFELLGAAKELCAKLEEKCCAVLVTAAAGELPQQLIAAGADVVYVVEDAKYADYDTELYTDAICQLSKKYDPASIMFGATDDGRDLAPRVAARLHTGLCADCTALDVTDDKLVAWTRPALGGNICATIICDVNRPQMGTVRPKVFKPAELDNTRTGEVIAFTPEAGAVSRVELVKKEALSSENAVKIDEADMIAAGGRGFGSKEKFDVLEQLAALFENSAVAGTRAAIDEGWLTHSQQVGQSGKSVTPHIYFACGISGAIQHLSGMKDSDIIIAINKDAEAPIFTVAHYGIVGDVNVILPKLIEKIKAYKA</sequence>
<dbReference type="GO" id="GO:0009055">
    <property type="term" value="F:electron transfer activity"/>
    <property type="evidence" value="ECO:0007669"/>
    <property type="project" value="InterPro"/>
</dbReference>
<accession>A0A1Q6R751</accession>
<dbReference type="InterPro" id="IPR001308">
    <property type="entry name" value="ETF_a/FixB"/>
</dbReference>
<dbReference type="CDD" id="cd01715">
    <property type="entry name" value="ETF_alpha"/>
    <property type="match status" value="1"/>
</dbReference>
<dbReference type="Proteomes" id="UP000186777">
    <property type="component" value="Unassembled WGS sequence"/>
</dbReference>
<dbReference type="GO" id="GO:0050660">
    <property type="term" value="F:flavin adenine dinucleotide binding"/>
    <property type="evidence" value="ECO:0007669"/>
    <property type="project" value="InterPro"/>
</dbReference>
<organism evidence="4 5">
    <name type="scientific">Phascolarctobacterium succinatutens</name>
    <dbReference type="NCBI Taxonomy" id="626940"/>
    <lineage>
        <taxon>Bacteria</taxon>
        <taxon>Bacillati</taxon>
        <taxon>Bacillota</taxon>
        <taxon>Negativicutes</taxon>
        <taxon>Acidaminococcales</taxon>
        <taxon>Acidaminococcaceae</taxon>
        <taxon>Phascolarctobacterium</taxon>
    </lineage>
</organism>
<dbReference type="GO" id="GO:0033539">
    <property type="term" value="P:fatty acid beta-oxidation using acyl-CoA dehydrogenase"/>
    <property type="evidence" value="ECO:0007669"/>
    <property type="project" value="TreeGrafter"/>
</dbReference>
<evidence type="ECO:0000259" key="3">
    <source>
        <dbReference type="SMART" id="SM00893"/>
    </source>
</evidence>
<evidence type="ECO:0000313" key="5">
    <source>
        <dbReference type="Proteomes" id="UP000186777"/>
    </source>
</evidence>
<dbReference type="SUPFAM" id="SSF52402">
    <property type="entry name" value="Adenine nucleotide alpha hydrolases-like"/>
    <property type="match status" value="1"/>
</dbReference>
<dbReference type="EMBL" id="MNTG01000024">
    <property type="protein sequence ID" value="OLA38198.1"/>
    <property type="molecule type" value="Genomic_DNA"/>
</dbReference>
<dbReference type="Pfam" id="PF00766">
    <property type="entry name" value="ETF_alpha"/>
    <property type="match status" value="1"/>
</dbReference>
<dbReference type="InterPro" id="IPR014730">
    <property type="entry name" value="ETF_a/b_N"/>
</dbReference>
<proteinExistence type="inferred from homology"/>
<evidence type="ECO:0000256" key="2">
    <source>
        <dbReference type="PIRSR" id="PIRSR000089-1"/>
    </source>
</evidence>
<comment type="similarity">
    <text evidence="1">Belongs to the ETF alpha-subunit/FixB family.</text>
</comment>
<comment type="caution">
    <text evidence="4">The sequence shown here is derived from an EMBL/GenBank/DDBJ whole genome shotgun (WGS) entry which is preliminary data.</text>
</comment>
<feature type="binding site" evidence="2">
    <location>
        <begin position="253"/>
        <end position="257"/>
    </location>
    <ligand>
        <name>FAD</name>
        <dbReference type="ChEBI" id="CHEBI:57692"/>
    </ligand>
</feature>
<dbReference type="Gene3D" id="3.40.50.620">
    <property type="entry name" value="HUPs"/>
    <property type="match status" value="1"/>
</dbReference>
<reference evidence="4 5" key="1">
    <citation type="journal article" date="2016" name="Nat. Biotechnol.">
        <title>Measurement of bacterial replication rates in microbial communities.</title>
        <authorList>
            <person name="Brown C.T."/>
            <person name="Olm M.R."/>
            <person name="Thomas B.C."/>
            <person name="Banfield J.F."/>
        </authorList>
    </citation>
    <scope>NUCLEOTIDE SEQUENCE [LARGE SCALE GENOMIC DNA]</scope>
    <source>
        <strain evidence="4">46_33</strain>
    </source>
</reference>
<name>A0A1Q6R751_9FIRM</name>
<dbReference type="PIRSF" id="PIRSF000089">
    <property type="entry name" value="Electra_flavoP_a"/>
    <property type="match status" value="1"/>
</dbReference>
<dbReference type="SMART" id="SM00893">
    <property type="entry name" value="ETF"/>
    <property type="match status" value="1"/>
</dbReference>
<keyword evidence="2" id="KW-0285">Flavoprotein</keyword>
<dbReference type="PANTHER" id="PTHR43153">
    <property type="entry name" value="ELECTRON TRANSFER FLAVOPROTEIN ALPHA"/>
    <property type="match status" value="1"/>
</dbReference>
<feature type="binding site" evidence="2">
    <location>
        <begin position="239"/>
        <end position="240"/>
    </location>
    <ligand>
        <name>FAD</name>
        <dbReference type="ChEBI" id="CHEBI:57692"/>
    </ligand>
</feature>
<dbReference type="InterPro" id="IPR014729">
    <property type="entry name" value="Rossmann-like_a/b/a_fold"/>
</dbReference>
<feature type="binding site" evidence="2">
    <location>
        <position position="213"/>
    </location>
    <ligand>
        <name>FAD</name>
        <dbReference type="ChEBI" id="CHEBI:57692"/>
    </ligand>
</feature>
<dbReference type="SUPFAM" id="SSF52467">
    <property type="entry name" value="DHS-like NAD/FAD-binding domain"/>
    <property type="match status" value="1"/>
</dbReference>
<dbReference type="PANTHER" id="PTHR43153:SF1">
    <property type="entry name" value="ELECTRON TRANSFER FLAVOPROTEIN SUBUNIT ALPHA, MITOCHONDRIAL"/>
    <property type="match status" value="1"/>
</dbReference>
<evidence type="ECO:0000313" key="4">
    <source>
        <dbReference type="EMBL" id="OLA38198.1"/>
    </source>
</evidence>
<dbReference type="InterPro" id="IPR029035">
    <property type="entry name" value="DHS-like_NAD/FAD-binding_dom"/>
</dbReference>
<dbReference type="AlphaFoldDB" id="A0A1Q6R751"/>
<comment type="cofactor">
    <cofactor evidence="2">
        <name>FAD</name>
        <dbReference type="ChEBI" id="CHEBI:57692"/>
    </cofactor>
    <text evidence="2">Binds 1 FAD per dimer.</text>
</comment>
<dbReference type="Gene3D" id="3.40.50.1220">
    <property type="entry name" value="TPP-binding domain"/>
    <property type="match status" value="1"/>
</dbReference>
<feature type="domain" description="Electron transfer flavoprotein alpha/beta-subunit N-terminal" evidence="3">
    <location>
        <begin position="1"/>
        <end position="192"/>
    </location>
</feature>
<protein>
    <submittedName>
        <fullName evidence="4">Electron transfer flavoprotein subunit alpha</fullName>
    </submittedName>
</protein>
<dbReference type="InterPro" id="IPR033947">
    <property type="entry name" value="ETF_alpha_N"/>
</dbReference>
<feature type="binding site" evidence="2">
    <location>
        <begin position="270"/>
        <end position="277"/>
    </location>
    <ligand>
        <name>FAD</name>
        <dbReference type="ChEBI" id="CHEBI:57692"/>
    </ligand>
</feature>
<gene>
    <name evidence="4" type="ORF">BHW43_03640</name>
</gene>
<dbReference type="RefSeq" id="WP_293823320.1">
    <property type="nucleotide sequence ID" value="NZ_CAJLOJ010000006.1"/>
</dbReference>
<feature type="binding site" evidence="2">
    <location>
        <position position="291"/>
    </location>
    <ligand>
        <name>FAD</name>
        <dbReference type="ChEBI" id="CHEBI:57692"/>
    </ligand>
</feature>
<evidence type="ECO:0000256" key="1">
    <source>
        <dbReference type="ARBA" id="ARBA00005817"/>
    </source>
</evidence>
<dbReference type="Pfam" id="PF01012">
    <property type="entry name" value="ETF"/>
    <property type="match status" value="1"/>
</dbReference>
<dbReference type="InterPro" id="IPR014731">
    <property type="entry name" value="ETF_asu_C"/>
</dbReference>
<dbReference type="STRING" id="626940.BHW43_03640"/>
<keyword evidence="2" id="KW-0274">FAD</keyword>